<protein>
    <submittedName>
        <fullName evidence="2">Uncharacterized protein</fullName>
    </submittedName>
</protein>
<organism evidence="2 3">
    <name type="scientific">Actinocorallia longicatena</name>
    <dbReference type="NCBI Taxonomy" id="111803"/>
    <lineage>
        <taxon>Bacteria</taxon>
        <taxon>Bacillati</taxon>
        <taxon>Actinomycetota</taxon>
        <taxon>Actinomycetes</taxon>
        <taxon>Streptosporangiales</taxon>
        <taxon>Thermomonosporaceae</taxon>
        <taxon>Actinocorallia</taxon>
    </lineage>
</organism>
<reference evidence="3" key="1">
    <citation type="journal article" date="2019" name="Int. J. Syst. Evol. Microbiol.">
        <title>The Global Catalogue of Microorganisms (GCM) 10K type strain sequencing project: providing services to taxonomists for standard genome sequencing and annotation.</title>
        <authorList>
            <consortium name="The Broad Institute Genomics Platform"/>
            <consortium name="The Broad Institute Genome Sequencing Center for Infectious Disease"/>
            <person name="Wu L."/>
            <person name="Ma J."/>
        </authorList>
    </citation>
    <scope>NUCLEOTIDE SEQUENCE [LARGE SCALE GENOMIC DNA]</scope>
    <source>
        <strain evidence="3">JCM 9377</strain>
    </source>
</reference>
<evidence type="ECO:0000256" key="1">
    <source>
        <dbReference type="SAM" id="MobiDB-lite"/>
    </source>
</evidence>
<feature type="region of interest" description="Disordered" evidence="1">
    <location>
        <begin position="1"/>
        <end position="28"/>
    </location>
</feature>
<evidence type="ECO:0000313" key="3">
    <source>
        <dbReference type="Proteomes" id="UP001501237"/>
    </source>
</evidence>
<proteinExistence type="predicted"/>
<gene>
    <name evidence="2" type="ORF">GCM10010468_15620</name>
</gene>
<sequence length="478" mass="50363">MRDSLLPPVRRRAPSGPPRRPAVPPWRRRRARPVAAALVLALAVGAGWAFAGEGGVRTVKVRGGAVVTAKVAAGTLRAVELEETPELAGATALGRPIQVAPVRLDGPARISFPVPAVPGADPAQDAGIAMRSDGTGDHWTYVGGEYDPATRRISVETTHFSQWMPVLRDVAGLATAVSGYLRGLLGGGVPAVDCRGDLRGTPVADPVGPRLTACLSASGELQIANPHGFPVNLFLPAGVSAAAGNAPQSAGQGLWVPAVERLRRGTVLLPNAKRVFHVDVQSLGKGTPSVVGDVDVATFVFDLAAFLADRVLPLDLSGKGPPVKATEGLMDCVRRTADALQDRPDVRAFLDGLGTLIRTCYWPEAKALAEATIRKYGVRFQERALSFLIRPLDVILHLPAYVDTAREVLSTAKILDRGDYHPVVLLAPGLDPRQADALTDKAPSGDCGLLGQVLNVLPFVDGLLKSACGQLLRFLHLS</sequence>
<comment type="caution">
    <text evidence="2">The sequence shown here is derived from an EMBL/GenBank/DDBJ whole genome shotgun (WGS) entry which is preliminary data.</text>
</comment>
<feature type="compositionally biased region" description="Pro residues" evidence="1">
    <location>
        <begin position="15"/>
        <end position="24"/>
    </location>
</feature>
<keyword evidence="3" id="KW-1185">Reference proteome</keyword>
<name>A0ABP6Q3R8_9ACTN</name>
<dbReference type="Proteomes" id="UP001501237">
    <property type="component" value="Unassembled WGS sequence"/>
</dbReference>
<dbReference type="EMBL" id="BAAAUV010000003">
    <property type="protein sequence ID" value="GAA3202096.1"/>
    <property type="molecule type" value="Genomic_DNA"/>
</dbReference>
<accession>A0ABP6Q3R8</accession>
<evidence type="ECO:0000313" key="2">
    <source>
        <dbReference type="EMBL" id="GAA3202096.1"/>
    </source>
</evidence>